<dbReference type="InterPro" id="IPR007197">
    <property type="entry name" value="rSAM"/>
</dbReference>
<accession>A0A4R1R406</accession>
<dbReference type="GO" id="GO:0046872">
    <property type="term" value="F:metal ion binding"/>
    <property type="evidence" value="ECO:0007669"/>
    <property type="project" value="UniProtKB-KW"/>
</dbReference>
<dbReference type="PROSITE" id="PS51918">
    <property type="entry name" value="RADICAL_SAM"/>
    <property type="match status" value="1"/>
</dbReference>
<evidence type="ECO:0000256" key="3">
    <source>
        <dbReference type="ARBA" id="ARBA00023004"/>
    </source>
</evidence>
<dbReference type="PANTHER" id="PTHR13932">
    <property type="entry name" value="COPROPORPHYRINIGEN III OXIDASE"/>
    <property type="match status" value="1"/>
</dbReference>
<keyword evidence="1" id="KW-0949">S-adenosyl-L-methionine</keyword>
<keyword evidence="2" id="KW-0479">Metal-binding</keyword>
<dbReference type="InterPro" id="IPR058240">
    <property type="entry name" value="rSAM_sf"/>
</dbReference>
<dbReference type="SFLD" id="SFLDG01082">
    <property type="entry name" value="B12-binding_domain_containing"/>
    <property type="match status" value="1"/>
</dbReference>
<evidence type="ECO:0000256" key="1">
    <source>
        <dbReference type="ARBA" id="ARBA00022691"/>
    </source>
</evidence>
<name>A0A4R1R406_9FIRM</name>
<dbReference type="GO" id="GO:0006779">
    <property type="term" value="P:porphyrin-containing compound biosynthetic process"/>
    <property type="evidence" value="ECO:0007669"/>
    <property type="project" value="TreeGrafter"/>
</dbReference>
<keyword evidence="3" id="KW-0408">Iron</keyword>
<keyword evidence="7" id="KW-1185">Reference proteome</keyword>
<evidence type="ECO:0000313" key="6">
    <source>
        <dbReference type="EMBL" id="TCL60110.1"/>
    </source>
</evidence>
<dbReference type="GO" id="GO:0051539">
    <property type="term" value="F:4 iron, 4 sulfur cluster binding"/>
    <property type="evidence" value="ECO:0007669"/>
    <property type="project" value="TreeGrafter"/>
</dbReference>
<dbReference type="InterPro" id="IPR023995">
    <property type="entry name" value="HemZ"/>
</dbReference>
<dbReference type="InterPro" id="IPR013785">
    <property type="entry name" value="Aldolase_TIM"/>
</dbReference>
<dbReference type="AlphaFoldDB" id="A0A4R1R406"/>
<dbReference type="GO" id="GO:0005737">
    <property type="term" value="C:cytoplasm"/>
    <property type="evidence" value="ECO:0007669"/>
    <property type="project" value="TreeGrafter"/>
</dbReference>
<comment type="caution">
    <text evidence="6">The sequence shown here is derived from an EMBL/GenBank/DDBJ whole genome shotgun (WGS) entry which is preliminary data.</text>
</comment>
<dbReference type="InterPro" id="IPR006638">
    <property type="entry name" value="Elp3/MiaA/NifB-like_rSAM"/>
</dbReference>
<dbReference type="STRING" id="1469948.GCA_000732725_00758"/>
<dbReference type="SFLD" id="SFLDF00310">
    <property type="entry name" value="oxygen-independent_coproporphy"/>
    <property type="match status" value="1"/>
</dbReference>
<keyword evidence="4" id="KW-0411">Iron-sulfur</keyword>
<dbReference type="SFLD" id="SFLDS00029">
    <property type="entry name" value="Radical_SAM"/>
    <property type="match status" value="1"/>
</dbReference>
<dbReference type="Gene3D" id="3.20.20.70">
    <property type="entry name" value="Aldolase class I"/>
    <property type="match status" value="1"/>
</dbReference>
<dbReference type="EMBL" id="SLUO01000003">
    <property type="protein sequence ID" value="TCL60110.1"/>
    <property type="molecule type" value="Genomic_DNA"/>
</dbReference>
<reference evidence="6 7" key="1">
    <citation type="submission" date="2019-03" db="EMBL/GenBank/DDBJ databases">
        <title>Genomic Encyclopedia of Type Strains, Phase IV (KMG-IV): sequencing the most valuable type-strain genomes for metagenomic binning, comparative biology and taxonomic classification.</title>
        <authorList>
            <person name="Goeker M."/>
        </authorList>
    </citation>
    <scope>NUCLEOTIDE SEQUENCE [LARGE SCALE GENOMIC DNA]</scope>
    <source>
        <strain evidence="6 7">DSM 100556</strain>
    </source>
</reference>
<dbReference type="RefSeq" id="WP_031389515.1">
    <property type="nucleotide sequence ID" value="NZ_JPNB01000001.1"/>
</dbReference>
<feature type="domain" description="Radical SAM core" evidence="5">
    <location>
        <begin position="160"/>
        <end position="397"/>
    </location>
</feature>
<evidence type="ECO:0000259" key="5">
    <source>
        <dbReference type="PROSITE" id="PS51918"/>
    </source>
</evidence>
<sequence length="484" mass="55183">MFTVWINKAQFEYDIHSLVKAFYPEEEVKVLCEEEEMSDHRIAIEFGETSIEMTLKAQNETQAKESVSEISHASDADRQTVKNLLKQLIYNGLSKQLEKSLPWGTLTGIRPTKIPMTMLEEGKGEAEIMSFMQDTYFISEEKGTLSIDIAKRERELLSSLHYKDGYSLYIGIPFCPTTCLYCSFTSYPICTWKKRVDDYLEALEKEMAFTAAALSDKVLDTVYIGGGTPTTLEPEELERLLCSLERFFDLSRLQEFTVEAGRADSITREKLKVLKKHNITRISVNPQTMKEETLKLIGRHHSVDQVKEAFATAREEGFDNINMDIILGLPEETIEDVINTMEEIKKLRPDSLTVHSLAIKRASRMSGWIEEKGLSTLRNTDETMEVAAQAARAMGMEPYYLYRQKNMSGNLENVGYAGSGKYGIYNILIMEEMQTIAALGAGSISKAVLEDGRIERMDNVKDVALYIERIDEMIERKRKLFEMI</sequence>
<dbReference type="OrthoDB" id="9808022at2"/>
<evidence type="ECO:0000256" key="2">
    <source>
        <dbReference type="ARBA" id="ARBA00022723"/>
    </source>
</evidence>
<gene>
    <name evidence="6" type="ORF">EDD76_103303</name>
</gene>
<evidence type="ECO:0000313" key="7">
    <source>
        <dbReference type="Proteomes" id="UP000295718"/>
    </source>
</evidence>
<evidence type="ECO:0000256" key="4">
    <source>
        <dbReference type="ARBA" id="ARBA00023014"/>
    </source>
</evidence>
<proteinExistence type="predicted"/>
<protein>
    <submittedName>
        <fullName evidence="6">Oxygen-independent coproporphyrinogen-3 oxidase</fullName>
    </submittedName>
</protein>
<dbReference type="SUPFAM" id="SSF102114">
    <property type="entry name" value="Radical SAM enzymes"/>
    <property type="match status" value="1"/>
</dbReference>
<dbReference type="Proteomes" id="UP000295718">
    <property type="component" value="Unassembled WGS sequence"/>
</dbReference>
<dbReference type="NCBIfam" id="TIGR03994">
    <property type="entry name" value="rSAM_HemZ"/>
    <property type="match status" value="1"/>
</dbReference>
<dbReference type="Pfam" id="PF04055">
    <property type="entry name" value="Radical_SAM"/>
    <property type="match status" value="1"/>
</dbReference>
<dbReference type="SFLD" id="SFLDG01065">
    <property type="entry name" value="anaerobic_coproporphyrinogen-I"/>
    <property type="match status" value="1"/>
</dbReference>
<dbReference type="InterPro" id="IPR034505">
    <property type="entry name" value="Coproporphyrinogen-III_oxidase"/>
</dbReference>
<organism evidence="6 7">
    <name type="scientific">Kineothrix alysoides</name>
    <dbReference type="NCBI Taxonomy" id="1469948"/>
    <lineage>
        <taxon>Bacteria</taxon>
        <taxon>Bacillati</taxon>
        <taxon>Bacillota</taxon>
        <taxon>Clostridia</taxon>
        <taxon>Lachnospirales</taxon>
        <taxon>Lachnospiraceae</taxon>
        <taxon>Kineothrix</taxon>
    </lineage>
</organism>
<dbReference type="PANTHER" id="PTHR13932:SF1">
    <property type="entry name" value="OXYGEN-INDEPENDENT COPROPORPHYRINOGEN-III OXIDASE-LIKE PROTEIN HEMZ"/>
    <property type="match status" value="1"/>
</dbReference>
<dbReference type="SMART" id="SM00729">
    <property type="entry name" value="Elp3"/>
    <property type="match status" value="1"/>
</dbReference>
<dbReference type="GO" id="GO:0003824">
    <property type="term" value="F:catalytic activity"/>
    <property type="evidence" value="ECO:0007669"/>
    <property type="project" value="InterPro"/>
</dbReference>
<dbReference type="CDD" id="cd01335">
    <property type="entry name" value="Radical_SAM"/>
    <property type="match status" value="1"/>
</dbReference>